<comment type="catalytic activity">
    <reaction evidence="1">
        <text>dihydroxyacetone + phosphoenolpyruvate = dihydroxyacetone phosphate + pyruvate</text>
        <dbReference type="Rhea" id="RHEA:18381"/>
        <dbReference type="ChEBI" id="CHEBI:15361"/>
        <dbReference type="ChEBI" id="CHEBI:16016"/>
        <dbReference type="ChEBI" id="CHEBI:57642"/>
        <dbReference type="ChEBI" id="CHEBI:58702"/>
        <dbReference type="EC" id="2.7.1.121"/>
    </reaction>
</comment>
<reference evidence="7 8" key="1">
    <citation type="submission" date="2017-08" db="EMBL/GenBank/DDBJ databases">
        <title>Draft genome sequences of 64 type strains of genus Staph aureus.</title>
        <authorList>
            <person name="Cole K."/>
            <person name="Golubchik T."/>
            <person name="Russell J."/>
            <person name="Foster D."/>
            <person name="Llewelyn M."/>
            <person name="Wilson D."/>
            <person name="Crook D."/>
            <person name="Paul J."/>
        </authorList>
    </citation>
    <scope>NUCLEOTIDE SEQUENCE [LARGE SCALE GENOMIC DNA]</scope>
    <source>
        <strain evidence="7 8">DSM 21968</strain>
    </source>
</reference>
<name>A0A2K3YNB6_9STAP</name>
<evidence type="ECO:0000259" key="6">
    <source>
        <dbReference type="PROSITE" id="PS51096"/>
    </source>
</evidence>
<evidence type="ECO:0000256" key="2">
    <source>
        <dbReference type="ARBA" id="ARBA00002788"/>
    </source>
</evidence>
<comment type="function">
    <text evidence="2">Component of the dihydroxyacetone kinase complex, which is responsible for the phosphoenolpyruvate (PEP)-dependent phosphorylation of dihydroxyacetone. DhaM serves as the phosphoryl donor. Is phosphorylated by phosphoenolpyruvate in an EI- and HPr-dependent reaction, and a phosphorelay system on histidine residues finally leads to phosphoryl transfer to DhaL and dihydroxyacetone.</text>
</comment>
<accession>A0A2K3YNB6</accession>
<dbReference type="InterPro" id="IPR012844">
    <property type="entry name" value="DhaM_N"/>
</dbReference>
<evidence type="ECO:0000256" key="4">
    <source>
        <dbReference type="ARBA" id="ARBA00022679"/>
    </source>
</evidence>
<dbReference type="PROSITE" id="PS51096">
    <property type="entry name" value="PTS_EIIA_TYPE_4"/>
    <property type="match status" value="1"/>
</dbReference>
<protein>
    <recommendedName>
        <fullName evidence="3">phosphoenolpyruvate--glycerone phosphotransferase</fullName>
        <ecNumber evidence="3">2.7.1.121</ecNumber>
    </recommendedName>
</protein>
<feature type="domain" description="PTS EIIA type-4" evidence="6">
    <location>
        <begin position="1"/>
        <end position="120"/>
    </location>
</feature>
<dbReference type="AlphaFoldDB" id="A0A2K3YNB6"/>
<evidence type="ECO:0000313" key="7">
    <source>
        <dbReference type="EMBL" id="PNZ26718.1"/>
    </source>
</evidence>
<dbReference type="Proteomes" id="UP000242752">
    <property type="component" value="Unassembled WGS sequence"/>
</dbReference>
<dbReference type="GO" id="GO:0047324">
    <property type="term" value="F:phosphoenolpyruvate-glycerone phosphotransferase activity"/>
    <property type="evidence" value="ECO:0007669"/>
    <property type="project" value="UniProtKB-EC"/>
</dbReference>
<keyword evidence="7" id="KW-0418">Kinase</keyword>
<dbReference type="PANTHER" id="PTHR38594">
    <property type="entry name" value="PEP-DEPENDENT DIHYDROXYACETONE KINASE, PHOSPHORYL DONOR SUBUNIT DHAM"/>
    <property type="match status" value="1"/>
</dbReference>
<dbReference type="InterPro" id="IPR036662">
    <property type="entry name" value="PTS_EIIA_man-typ_sf"/>
</dbReference>
<evidence type="ECO:0000256" key="3">
    <source>
        <dbReference type="ARBA" id="ARBA00012095"/>
    </source>
</evidence>
<evidence type="ECO:0000313" key="8">
    <source>
        <dbReference type="Proteomes" id="UP000242752"/>
    </source>
</evidence>
<dbReference type="NCBIfam" id="TIGR02364">
    <property type="entry name" value="dha_pts"/>
    <property type="match status" value="1"/>
</dbReference>
<organism evidence="7 8">
    <name type="scientific">Staphylococcus rostri</name>
    <dbReference type="NCBI Taxonomy" id="522262"/>
    <lineage>
        <taxon>Bacteria</taxon>
        <taxon>Bacillati</taxon>
        <taxon>Bacillota</taxon>
        <taxon>Bacilli</taxon>
        <taxon>Bacillales</taxon>
        <taxon>Staphylococcaceae</taxon>
        <taxon>Staphylococcus</taxon>
    </lineage>
</organism>
<dbReference type="Pfam" id="PF03610">
    <property type="entry name" value="EIIA-man"/>
    <property type="match status" value="1"/>
</dbReference>
<dbReference type="PANTHER" id="PTHR38594:SF1">
    <property type="entry name" value="PEP-DEPENDENT DIHYDROXYACETONE KINASE, PHOSPHORYL DONOR SUBUNIT DHAM"/>
    <property type="match status" value="1"/>
</dbReference>
<keyword evidence="4 7" id="KW-0808">Transferase</keyword>
<evidence type="ECO:0000256" key="1">
    <source>
        <dbReference type="ARBA" id="ARBA00001113"/>
    </source>
</evidence>
<dbReference type="Gene3D" id="3.40.50.510">
    <property type="entry name" value="Phosphotransferase system, mannose-type IIA component"/>
    <property type="match status" value="1"/>
</dbReference>
<sequence>MTSIVLVSHSEKIALGTKELLEQMAPGVSVVAVGGHEGGIGTSFDTIFATIEGLEDDAVCFFDIGSSEMNLDMALEMYAGSKRVEKVSAPIVEGSFIAAVSISTGKDFDAVINAVNAEFQ</sequence>
<dbReference type="SUPFAM" id="SSF53062">
    <property type="entry name" value="PTS system fructose IIA component-like"/>
    <property type="match status" value="1"/>
</dbReference>
<dbReference type="GO" id="GO:0019563">
    <property type="term" value="P:glycerol catabolic process"/>
    <property type="evidence" value="ECO:0007669"/>
    <property type="project" value="InterPro"/>
</dbReference>
<dbReference type="InterPro" id="IPR039643">
    <property type="entry name" value="DhaM"/>
</dbReference>
<dbReference type="EC" id="2.7.1.121" evidence="3"/>
<dbReference type="EMBL" id="PPRF01000049">
    <property type="protein sequence ID" value="PNZ26718.1"/>
    <property type="molecule type" value="Genomic_DNA"/>
</dbReference>
<gene>
    <name evidence="7" type="ORF">CD122_07900</name>
</gene>
<dbReference type="OrthoDB" id="7065393at2"/>
<comment type="subunit">
    <text evidence="5">Homodimer. The dihydroxyacetone kinase complex is composed of a homodimer of DhaM, a homodimer of DhaK and the subunit DhaL.</text>
</comment>
<dbReference type="GO" id="GO:0009401">
    <property type="term" value="P:phosphoenolpyruvate-dependent sugar phosphotransferase system"/>
    <property type="evidence" value="ECO:0007669"/>
    <property type="project" value="InterPro"/>
</dbReference>
<keyword evidence="8" id="KW-1185">Reference proteome</keyword>
<dbReference type="GO" id="GO:0016020">
    <property type="term" value="C:membrane"/>
    <property type="evidence" value="ECO:0007669"/>
    <property type="project" value="InterPro"/>
</dbReference>
<dbReference type="InterPro" id="IPR004701">
    <property type="entry name" value="PTS_EIIA_man-typ"/>
</dbReference>
<proteinExistence type="predicted"/>
<comment type="caution">
    <text evidence="7">The sequence shown here is derived from an EMBL/GenBank/DDBJ whole genome shotgun (WGS) entry which is preliminary data.</text>
</comment>
<evidence type="ECO:0000256" key="5">
    <source>
        <dbReference type="ARBA" id="ARBA00046577"/>
    </source>
</evidence>
<dbReference type="RefSeq" id="WP_103358449.1">
    <property type="nucleotide sequence ID" value="NZ_CP113107.1"/>
</dbReference>